<proteinExistence type="predicted"/>
<evidence type="ECO:0000313" key="2">
    <source>
        <dbReference type="EMBL" id="JAE11966.1"/>
    </source>
</evidence>
<organism evidence="2">
    <name type="scientific">Arundo donax</name>
    <name type="common">Giant reed</name>
    <name type="synonym">Donax arundinaceus</name>
    <dbReference type="NCBI Taxonomy" id="35708"/>
    <lineage>
        <taxon>Eukaryota</taxon>
        <taxon>Viridiplantae</taxon>
        <taxon>Streptophyta</taxon>
        <taxon>Embryophyta</taxon>
        <taxon>Tracheophyta</taxon>
        <taxon>Spermatophyta</taxon>
        <taxon>Magnoliopsida</taxon>
        <taxon>Liliopsida</taxon>
        <taxon>Poales</taxon>
        <taxon>Poaceae</taxon>
        <taxon>PACMAD clade</taxon>
        <taxon>Arundinoideae</taxon>
        <taxon>Arundineae</taxon>
        <taxon>Arundo</taxon>
    </lineage>
</organism>
<feature type="transmembrane region" description="Helical" evidence="1">
    <location>
        <begin position="20"/>
        <end position="37"/>
    </location>
</feature>
<name>A0A0A9FNU4_ARUDO</name>
<accession>A0A0A9FNU4</accession>
<keyword evidence="1" id="KW-0812">Transmembrane</keyword>
<evidence type="ECO:0000256" key="1">
    <source>
        <dbReference type="SAM" id="Phobius"/>
    </source>
</evidence>
<reference evidence="2" key="2">
    <citation type="journal article" date="2015" name="Data Brief">
        <title>Shoot transcriptome of the giant reed, Arundo donax.</title>
        <authorList>
            <person name="Barrero R.A."/>
            <person name="Guerrero F.D."/>
            <person name="Moolhuijzen P."/>
            <person name="Goolsby J.A."/>
            <person name="Tidwell J."/>
            <person name="Bellgard S.E."/>
            <person name="Bellgard M.I."/>
        </authorList>
    </citation>
    <scope>NUCLEOTIDE SEQUENCE</scope>
    <source>
        <tissue evidence="2">Shoot tissue taken approximately 20 cm above the soil surface</tissue>
    </source>
</reference>
<dbReference type="AlphaFoldDB" id="A0A0A9FNU4"/>
<protein>
    <submittedName>
        <fullName evidence="2">Uncharacterized protein</fullName>
    </submittedName>
</protein>
<sequence length="48" mass="5379">MRRPNPHVLFNPPSLVPPRGFFALVVIFLLSGTACRRRSTGEEEEGRA</sequence>
<keyword evidence="1" id="KW-1133">Transmembrane helix</keyword>
<reference evidence="2" key="1">
    <citation type="submission" date="2014-09" db="EMBL/GenBank/DDBJ databases">
        <authorList>
            <person name="Magalhaes I.L.F."/>
            <person name="Oliveira U."/>
            <person name="Santos F.R."/>
            <person name="Vidigal T.H.D.A."/>
            <person name="Brescovit A.D."/>
            <person name="Santos A.J."/>
        </authorList>
    </citation>
    <scope>NUCLEOTIDE SEQUENCE</scope>
    <source>
        <tissue evidence="2">Shoot tissue taken approximately 20 cm above the soil surface</tissue>
    </source>
</reference>
<keyword evidence="1" id="KW-0472">Membrane</keyword>
<dbReference type="EMBL" id="GBRH01185930">
    <property type="protein sequence ID" value="JAE11966.1"/>
    <property type="molecule type" value="Transcribed_RNA"/>
</dbReference>
<dbReference type="PROSITE" id="PS51257">
    <property type="entry name" value="PROKAR_LIPOPROTEIN"/>
    <property type="match status" value="1"/>
</dbReference>